<dbReference type="Pfam" id="PF24852">
    <property type="entry name" value="DUF7726"/>
    <property type="match status" value="2"/>
</dbReference>
<feature type="compositionally biased region" description="Pro residues" evidence="1">
    <location>
        <begin position="42"/>
        <end position="54"/>
    </location>
</feature>
<protein>
    <recommendedName>
        <fullName evidence="2">DUF7726 domain-containing protein</fullName>
    </recommendedName>
</protein>
<organism evidence="3 4">
    <name type="scientific">Fusarium equiseti</name>
    <name type="common">Fusarium scirpi</name>
    <dbReference type="NCBI Taxonomy" id="61235"/>
    <lineage>
        <taxon>Eukaryota</taxon>
        <taxon>Fungi</taxon>
        <taxon>Dikarya</taxon>
        <taxon>Ascomycota</taxon>
        <taxon>Pezizomycotina</taxon>
        <taxon>Sordariomycetes</taxon>
        <taxon>Hypocreomycetidae</taxon>
        <taxon>Hypocreales</taxon>
        <taxon>Nectriaceae</taxon>
        <taxon>Fusarium</taxon>
        <taxon>Fusarium incarnatum-equiseti species complex</taxon>
    </lineage>
</organism>
<gene>
    <name evidence="3" type="ORF">NW768_006551</name>
</gene>
<dbReference type="Proteomes" id="UP001152024">
    <property type="component" value="Unassembled WGS sequence"/>
</dbReference>
<sequence length="439" mass="47857">MSGWSWSPRQAMLQMNQSNMNYQPRPNIPPQGLPSMPALNLPHPPVQAPAPPSYAPTASYGNSIPPPVYNNAVAPPVHGNGHPQAPLPAVAAAAPPPAYYNPAPPFVPHSPRYQVSGGPPPLPMATSATPRAMPTGGNQMSSPAQVTPAPVQAPAPAPPARSTNSRKRKSDVADNTQEDLFPEDAPEIDSDDERLERLDSDNCNTIRRKIRNWIDSGAQKVGEFQRTIGVSGKAYNSFMNRTGTWDGEGTDTFAKAHHFFKKRELQGLPLKANKPKKPKTAAASKATDEILDVSNVDPLPGEAQGTVPVYDTGNEIRKKIRPILAKEGMTQAAFIRALNKNLPEGKSVSQANLRYFMGRSGARDGNTNITFYAAYVFFEKKRIQAGKPKSKFREEMEKAWGPKGFDLEHGANQHYTCFAGERPVQDKYGRIDFVKVGGY</sequence>
<feature type="compositionally biased region" description="Acidic residues" evidence="1">
    <location>
        <begin position="176"/>
        <end position="193"/>
    </location>
</feature>
<evidence type="ECO:0000259" key="2">
    <source>
        <dbReference type="Pfam" id="PF24852"/>
    </source>
</evidence>
<feature type="region of interest" description="Disordered" evidence="1">
    <location>
        <begin position="110"/>
        <end position="193"/>
    </location>
</feature>
<accession>A0ABQ8RBT5</accession>
<evidence type="ECO:0000313" key="4">
    <source>
        <dbReference type="Proteomes" id="UP001152024"/>
    </source>
</evidence>
<feature type="domain" description="DUF7726" evidence="2">
    <location>
        <begin position="307"/>
        <end position="387"/>
    </location>
</feature>
<dbReference type="EMBL" id="JAOQBH010000009">
    <property type="protein sequence ID" value="KAJ4131011.1"/>
    <property type="molecule type" value="Genomic_DNA"/>
</dbReference>
<name>A0ABQ8RBT5_FUSEQ</name>
<feature type="domain" description="DUF7726" evidence="2">
    <location>
        <begin position="201"/>
        <end position="268"/>
    </location>
</feature>
<comment type="caution">
    <text evidence="3">The sequence shown here is derived from an EMBL/GenBank/DDBJ whole genome shotgun (WGS) entry which is preliminary data.</text>
</comment>
<evidence type="ECO:0000313" key="3">
    <source>
        <dbReference type="EMBL" id="KAJ4131011.1"/>
    </source>
</evidence>
<dbReference type="PANTHER" id="PTHR42339:SF1">
    <property type="entry name" value="HISTONE H1"/>
    <property type="match status" value="1"/>
</dbReference>
<feature type="compositionally biased region" description="Polar residues" evidence="1">
    <location>
        <begin position="1"/>
        <end position="24"/>
    </location>
</feature>
<feature type="region of interest" description="Disordered" evidence="1">
    <location>
        <begin position="1"/>
        <end position="58"/>
    </location>
</feature>
<dbReference type="PRINTS" id="PR01217">
    <property type="entry name" value="PRICHEXTENSN"/>
</dbReference>
<dbReference type="PANTHER" id="PTHR42339">
    <property type="entry name" value="HISTONE H1"/>
    <property type="match status" value="1"/>
</dbReference>
<proteinExistence type="predicted"/>
<reference evidence="3" key="1">
    <citation type="submission" date="2022-09" db="EMBL/GenBank/DDBJ databases">
        <title>Fusarium specimens isolated from Avocado Roots.</title>
        <authorList>
            <person name="Stajich J."/>
            <person name="Roper C."/>
            <person name="Heimlech-Rivalta G."/>
        </authorList>
    </citation>
    <scope>NUCLEOTIDE SEQUENCE</scope>
    <source>
        <strain evidence="3">CF00095</strain>
    </source>
</reference>
<keyword evidence="4" id="KW-1185">Reference proteome</keyword>
<dbReference type="InterPro" id="IPR056143">
    <property type="entry name" value="DUF7726"/>
</dbReference>
<evidence type="ECO:0000256" key="1">
    <source>
        <dbReference type="SAM" id="MobiDB-lite"/>
    </source>
</evidence>